<reference evidence="2 3" key="1">
    <citation type="submission" date="2015-10" db="EMBL/GenBank/DDBJ databases">
        <title>Draft genome sequence of Streptomyces yokosukanensis DSM 40224, type strain for the species Streptomyces yokosukanensis.</title>
        <authorList>
            <person name="Ruckert C."/>
            <person name="Winkler A."/>
            <person name="Kalinowski J."/>
            <person name="Kampfer P."/>
            <person name="Glaeser S."/>
        </authorList>
    </citation>
    <scope>NUCLEOTIDE SEQUENCE [LARGE SCALE GENOMIC DNA]</scope>
    <source>
        <strain evidence="2 3">DSM 40224</strain>
    </source>
</reference>
<proteinExistence type="predicted"/>
<dbReference type="AlphaFoldDB" id="A0A101NVB4"/>
<evidence type="ECO:0000313" key="3">
    <source>
        <dbReference type="Proteomes" id="UP000053127"/>
    </source>
</evidence>
<accession>A0A101NVB4</accession>
<evidence type="ECO:0000256" key="1">
    <source>
        <dbReference type="SAM" id="MobiDB-lite"/>
    </source>
</evidence>
<gene>
    <name evidence="2" type="ORF">AQI95_35995</name>
</gene>
<feature type="region of interest" description="Disordered" evidence="1">
    <location>
        <begin position="173"/>
        <end position="198"/>
    </location>
</feature>
<name>A0A101NVB4_9ACTN</name>
<organism evidence="2 3">
    <name type="scientific">Streptomyces yokosukanensis</name>
    <dbReference type="NCBI Taxonomy" id="67386"/>
    <lineage>
        <taxon>Bacteria</taxon>
        <taxon>Bacillati</taxon>
        <taxon>Actinomycetota</taxon>
        <taxon>Actinomycetes</taxon>
        <taxon>Kitasatosporales</taxon>
        <taxon>Streptomycetaceae</taxon>
        <taxon>Streptomyces</taxon>
    </lineage>
</organism>
<dbReference type="OrthoDB" id="4129703at2"/>
<evidence type="ECO:0000313" key="2">
    <source>
        <dbReference type="EMBL" id="KUM99919.1"/>
    </source>
</evidence>
<sequence>MAVTDHHDVFVGSTDDGFTFVLLNRSIRGAHRILTGAGFTVHRHQGRTLYLLPPETAQDAHECAGIAVYGLMAHTMDLVDLAWSTLHPSTTTSEPEATIRFHNSTVTAAAVTDRAGAVLVQHGFTPTGTTREYALPAGLGEADAVNAVVRAETHLYTLGVRVRVNLGIPTLRDIPPAPSRSSSAPAPPSPEQTQRRRR</sequence>
<dbReference type="Proteomes" id="UP000053127">
    <property type="component" value="Unassembled WGS sequence"/>
</dbReference>
<dbReference type="EMBL" id="LMWN01000059">
    <property type="protein sequence ID" value="KUM99919.1"/>
    <property type="molecule type" value="Genomic_DNA"/>
</dbReference>
<protein>
    <submittedName>
        <fullName evidence="2">Uncharacterized protein</fullName>
    </submittedName>
</protein>
<dbReference type="RefSeq" id="WP_067134166.1">
    <property type="nucleotide sequence ID" value="NZ_KQ948225.1"/>
</dbReference>
<comment type="caution">
    <text evidence="2">The sequence shown here is derived from an EMBL/GenBank/DDBJ whole genome shotgun (WGS) entry which is preliminary data.</text>
</comment>
<keyword evidence="3" id="KW-1185">Reference proteome</keyword>